<dbReference type="InterPro" id="IPR000623">
    <property type="entry name" value="Shikimate_kinase/TSH1"/>
</dbReference>
<dbReference type="GO" id="GO:0005524">
    <property type="term" value="F:ATP binding"/>
    <property type="evidence" value="ECO:0007669"/>
    <property type="project" value="UniProtKB-UniRule"/>
</dbReference>
<dbReference type="Proteomes" id="UP000078516">
    <property type="component" value="Unassembled WGS sequence"/>
</dbReference>
<dbReference type="CDD" id="cd00464">
    <property type="entry name" value="SK"/>
    <property type="match status" value="1"/>
</dbReference>
<evidence type="ECO:0000256" key="3">
    <source>
        <dbReference type="ARBA" id="ARBA00012154"/>
    </source>
</evidence>
<dbReference type="Gene3D" id="3.40.50.300">
    <property type="entry name" value="P-loop containing nucleotide triphosphate hydrolases"/>
    <property type="match status" value="1"/>
</dbReference>
<evidence type="ECO:0000256" key="7">
    <source>
        <dbReference type="ARBA" id="ARBA00022777"/>
    </source>
</evidence>
<keyword evidence="7 11" id="KW-0418">Kinase</keyword>
<keyword evidence="13" id="KW-1185">Reference proteome</keyword>
<dbReference type="InterPro" id="IPR023000">
    <property type="entry name" value="Shikimate_kinase_CS"/>
</dbReference>
<evidence type="ECO:0000256" key="4">
    <source>
        <dbReference type="ARBA" id="ARBA00022605"/>
    </source>
</evidence>
<evidence type="ECO:0000313" key="12">
    <source>
        <dbReference type="EMBL" id="OAQ56489.1"/>
    </source>
</evidence>
<proteinExistence type="inferred from homology"/>
<organism evidence="12 13">
    <name type="scientific">Enterococcus thailandicus</name>
    <dbReference type="NCBI Taxonomy" id="417368"/>
    <lineage>
        <taxon>Bacteria</taxon>
        <taxon>Bacillati</taxon>
        <taxon>Bacillota</taxon>
        <taxon>Bacilli</taxon>
        <taxon>Lactobacillales</taxon>
        <taxon>Enterococcaceae</taxon>
        <taxon>Enterococcus</taxon>
    </lineage>
</organism>
<comment type="similarity">
    <text evidence="2 11">Belongs to the shikimate kinase family.</text>
</comment>
<keyword evidence="11" id="KW-0479">Metal-binding</keyword>
<evidence type="ECO:0000256" key="5">
    <source>
        <dbReference type="ARBA" id="ARBA00022679"/>
    </source>
</evidence>
<accession>A0A179EUC6</accession>
<comment type="pathway">
    <text evidence="1 11">Metabolic intermediate biosynthesis; chorismate biosynthesis; chorismate from D-erythrose 4-phosphate and phosphoenolpyruvate: step 5/7.</text>
</comment>
<dbReference type="PRINTS" id="PR01100">
    <property type="entry name" value="SHIKIMTKNASE"/>
</dbReference>
<evidence type="ECO:0000256" key="9">
    <source>
        <dbReference type="ARBA" id="ARBA00023141"/>
    </source>
</evidence>
<dbReference type="GO" id="GO:0004765">
    <property type="term" value="F:shikimate kinase activity"/>
    <property type="evidence" value="ECO:0007669"/>
    <property type="project" value="UniProtKB-UniRule"/>
</dbReference>
<dbReference type="PANTHER" id="PTHR21087">
    <property type="entry name" value="SHIKIMATE KINASE"/>
    <property type="match status" value="1"/>
</dbReference>
<dbReference type="SUPFAM" id="SSF52540">
    <property type="entry name" value="P-loop containing nucleoside triphosphate hydrolases"/>
    <property type="match status" value="1"/>
</dbReference>
<dbReference type="GO" id="GO:0000287">
    <property type="term" value="F:magnesium ion binding"/>
    <property type="evidence" value="ECO:0007669"/>
    <property type="project" value="UniProtKB-UniRule"/>
</dbReference>
<comment type="subcellular location">
    <subcellularLocation>
        <location evidence="11">Cytoplasm</location>
    </subcellularLocation>
</comment>
<evidence type="ECO:0000256" key="8">
    <source>
        <dbReference type="ARBA" id="ARBA00022840"/>
    </source>
</evidence>
<evidence type="ECO:0000256" key="2">
    <source>
        <dbReference type="ARBA" id="ARBA00006997"/>
    </source>
</evidence>
<dbReference type="EC" id="2.7.1.71" evidence="3 11"/>
<keyword evidence="11" id="KW-0963">Cytoplasm</keyword>
<keyword evidence="4 11" id="KW-0028">Amino-acid biosynthesis</keyword>
<dbReference type="GO" id="GO:0009423">
    <property type="term" value="P:chorismate biosynthetic process"/>
    <property type="evidence" value="ECO:0007669"/>
    <property type="project" value="UniProtKB-UniRule"/>
</dbReference>
<comment type="caution">
    <text evidence="12">The sequence shown here is derived from an EMBL/GenBank/DDBJ whole genome shotgun (WGS) entry which is preliminary data.</text>
</comment>
<keyword evidence="5 11" id="KW-0808">Transferase</keyword>
<keyword evidence="9 11" id="KW-0057">Aromatic amino acid biosynthesis</keyword>
<evidence type="ECO:0000256" key="10">
    <source>
        <dbReference type="ARBA" id="ARBA00048567"/>
    </source>
</evidence>
<dbReference type="GeneID" id="77487368"/>
<dbReference type="InterPro" id="IPR027417">
    <property type="entry name" value="P-loop_NTPase"/>
</dbReference>
<evidence type="ECO:0000313" key="13">
    <source>
        <dbReference type="Proteomes" id="UP000078516"/>
    </source>
</evidence>
<reference evidence="12 13" key="1">
    <citation type="submission" date="2016-04" db="EMBL/GenBank/DDBJ databases">
        <title>Draft genome of an Enterococcus thailandicus strain isolated from bovine feces.</title>
        <authorList>
            <person name="Beukers A.G."/>
            <person name="Zaheer R."/>
            <person name="Goji N."/>
            <person name="Cook S.R."/>
            <person name="Amoako K."/>
            <person name="Chaves A.V."/>
            <person name="Ward M.P."/>
            <person name="Mcallister T.A."/>
        </authorList>
    </citation>
    <scope>NUCLEOTIDE SEQUENCE [LARGE SCALE GENOMIC DNA]</scope>
    <source>
        <strain evidence="12 13">F0711D 46</strain>
    </source>
</reference>
<dbReference type="KEGG" id="eth:CK496_06910"/>
<dbReference type="GO" id="GO:0008652">
    <property type="term" value="P:amino acid biosynthetic process"/>
    <property type="evidence" value="ECO:0007669"/>
    <property type="project" value="UniProtKB-KW"/>
</dbReference>
<keyword evidence="8 11" id="KW-0067">ATP-binding</keyword>
<comment type="function">
    <text evidence="11">Catalyzes the specific phosphorylation of the 3-hydroxyl group of shikimic acid using ATP as a cosubstrate.</text>
</comment>
<evidence type="ECO:0000256" key="6">
    <source>
        <dbReference type="ARBA" id="ARBA00022741"/>
    </source>
</evidence>
<dbReference type="PROSITE" id="PS01128">
    <property type="entry name" value="SHIKIMATE_KINASE"/>
    <property type="match status" value="1"/>
</dbReference>
<name>A0A179EUC6_ENTTH</name>
<dbReference type="GO" id="GO:0009073">
    <property type="term" value="P:aromatic amino acid family biosynthetic process"/>
    <property type="evidence" value="ECO:0007669"/>
    <property type="project" value="UniProtKB-KW"/>
</dbReference>
<comment type="caution">
    <text evidence="11">Lacks conserved residue(s) required for the propagation of feature annotation.</text>
</comment>
<sequence>MNNSIILVGFMGSGKTTIGTLLAEKLAVSLVDLDELFEQKYATTITQYFEKYGESHFRQAETKLLQEQLTVSKAQVISTGGGIILNQRNRTLLKNGGNVIFLEASIAELYQRVIHDEKNVRPLARQKTVAEFSELYQTRKAFYQEVATFQIETTNKSPQQIVTEILARC</sequence>
<dbReference type="EMBL" id="LWMN01000010">
    <property type="protein sequence ID" value="OAQ56489.1"/>
    <property type="molecule type" value="Genomic_DNA"/>
</dbReference>
<comment type="cofactor">
    <cofactor evidence="11">
        <name>Mg(2+)</name>
        <dbReference type="ChEBI" id="CHEBI:18420"/>
    </cofactor>
    <text evidence="11">Binds 1 Mg(2+) ion per subunit.</text>
</comment>
<feature type="binding site" evidence="11">
    <location>
        <position position="34"/>
    </location>
    <ligand>
        <name>substrate</name>
    </ligand>
</feature>
<gene>
    <name evidence="11" type="primary">aroK</name>
    <name evidence="12" type="ORF">A6E74_03500</name>
</gene>
<feature type="binding site" evidence="11">
    <location>
        <begin position="12"/>
        <end position="17"/>
    </location>
    <ligand>
        <name>ATP</name>
        <dbReference type="ChEBI" id="CHEBI:30616"/>
    </ligand>
</feature>
<keyword evidence="11" id="KW-0460">Magnesium</keyword>
<protein>
    <recommendedName>
        <fullName evidence="3 11">Shikimate kinase</fullName>
        <shortName evidence="11">SK</shortName>
        <ecNumber evidence="3 11">2.7.1.71</ecNumber>
    </recommendedName>
</protein>
<feature type="binding site" evidence="11">
    <location>
        <position position="121"/>
    </location>
    <ligand>
        <name>ATP</name>
        <dbReference type="ChEBI" id="CHEBI:30616"/>
    </ligand>
</feature>
<feature type="binding site" evidence="11">
    <location>
        <position position="16"/>
    </location>
    <ligand>
        <name>Mg(2+)</name>
        <dbReference type="ChEBI" id="CHEBI:18420"/>
    </ligand>
</feature>
<dbReference type="RefSeq" id="WP_067482203.1">
    <property type="nucleotide sequence ID" value="NZ_BSWU01000001.1"/>
</dbReference>
<evidence type="ECO:0000256" key="1">
    <source>
        <dbReference type="ARBA" id="ARBA00004842"/>
    </source>
</evidence>
<dbReference type="AlphaFoldDB" id="A0A179EUC6"/>
<feature type="binding site" evidence="11">
    <location>
        <position position="139"/>
    </location>
    <ligand>
        <name>substrate</name>
    </ligand>
</feature>
<keyword evidence="6 11" id="KW-0547">Nucleotide-binding</keyword>
<dbReference type="Pfam" id="PF01202">
    <property type="entry name" value="SKI"/>
    <property type="match status" value="1"/>
</dbReference>
<comment type="catalytic activity">
    <reaction evidence="10 11">
        <text>shikimate + ATP = 3-phosphoshikimate + ADP + H(+)</text>
        <dbReference type="Rhea" id="RHEA:13121"/>
        <dbReference type="ChEBI" id="CHEBI:15378"/>
        <dbReference type="ChEBI" id="CHEBI:30616"/>
        <dbReference type="ChEBI" id="CHEBI:36208"/>
        <dbReference type="ChEBI" id="CHEBI:145989"/>
        <dbReference type="ChEBI" id="CHEBI:456216"/>
        <dbReference type="EC" id="2.7.1.71"/>
    </reaction>
</comment>
<dbReference type="InterPro" id="IPR031322">
    <property type="entry name" value="Shikimate/glucono_kinase"/>
</dbReference>
<evidence type="ECO:0000256" key="11">
    <source>
        <dbReference type="HAMAP-Rule" id="MF_00109"/>
    </source>
</evidence>
<comment type="subunit">
    <text evidence="11">Monomer.</text>
</comment>
<feature type="binding site" evidence="11">
    <location>
        <position position="81"/>
    </location>
    <ligand>
        <name>substrate</name>
    </ligand>
</feature>
<dbReference type="UniPathway" id="UPA00053">
    <property type="reaction ID" value="UER00088"/>
</dbReference>
<dbReference type="PANTHER" id="PTHR21087:SF16">
    <property type="entry name" value="SHIKIMATE KINASE 1, CHLOROPLASTIC"/>
    <property type="match status" value="1"/>
</dbReference>
<dbReference type="GO" id="GO:0005829">
    <property type="term" value="C:cytosol"/>
    <property type="evidence" value="ECO:0007669"/>
    <property type="project" value="TreeGrafter"/>
</dbReference>
<dbReference type="HAMAP" id="MF_00109">
    <property type="entry name" value="Shikimate_kinase"/>
    <property type="match status" value="1"/>
</dbReference>
<feature type="binding site" evidence="11">
    <location>
        <position position="58"/>
    </location>
    <ligand>
        <name>substrate</name>
    </ligand>
</feature>